<dbReference type="EMBL" id="IACK01028903">
    <property type="protein sequence ID" value="LAA71480.1"/>
    <property type="molecule type" value="Transcribed_RNA"/>
</dbReference>
<organism evidence="2">
    <name type="scientific">Micrurus lemniscatus lemniscatus</name>
    <dbReference type="NCBI Taxonomy" id="129467"/>
    <lineage>
        <taxon>Eukaryota</taxon>
        <taxon>Metazoa</taxon>
        <taxon>Chordata</taxon>
        <taxon>Craniata</taxon>
        <taxon>Vertebrata</taxon>
        <taxon>Euteleostomi</taxon>
        <taxon>Lepidosauria</taxon>
        <taxon>Squamata</taxon>
        <taxon>Bifurcata</taxon>
        <taxon>Unidentata</taxon>
        <taxon>Episquamata</taxon>
        <taxon>Toxicofera</taxon>
        <taxon>Serpentes</taxon>
        <taxon>Colubroidea</taxon>
        <taxon>Elapidae</taxon>
        <taxon>Elapinae</taxon>
        <taxon>Micrurus</taxon>
    </lineage>
</organism>
<reference evidence="2" key="2">
    <citation type="submission" date="2017-11" db="EMBL/GenBank/DDBJ databases">
        <title>Coralsnake Venomics: Analyses of Venom Gland Transcriptomes and Proteomes of Six Brazilian Taxa.</title>
        <authorList>
            <person name="Aird S.D."/>
            <person name="Jorge da Silva N."/>
            <person name="Qiu L."/>
            <person name="Villar-Briones A."/>
            <person name="Aparecida-Saddi V."/>
            <person name="Campos-Telles M.P."/>
            <person name="Grau M."/>
            <person name="Mikheyev A.S."/>
        </authorList>
    </citation>
    <scope>NUCLEOTIDE SEQUENCE</scope>
    <source>
        <tissue evidence="2">Venom_gland</tissue>
    </source>
</reference>
<protein>
    <submittedName>
        <fullName evidence="2">Uncharacterized protein</fullName>
    </submittedName>
</protein>
<reference evidence="2" key="1">
    <citation type="submission" date="2017-07" db="EMBL/GenBank/DDBJ databases">
        <authorList>
            <person name="Mikheyev A."/>
            <person name="Grau M."/>
        </authorList>
    </citation>
    <scope>NUCLEOTIDE SEQUENCE</scope>
    <source>
        <tissue evidence="2">Venom_gland</tissue>
    </source>
</reference>
<sequence>MGCSSIVQEKREIAQTPLSFICQFQDIPYLLKSLQLLLFSCGKCLGPLISFFNFHLFIIISVLRPPNSTATLVGSLQIKRKPSKSEKNVPEVSKQIEETNRTKP</sequence>
<evidence type="ECO:0000313" key="2">
    <source>
        <dbReference type="EMBL" id="LAA71480.1"/>
    </source>
</evidence>
<name>A0A2D4HHK6_MICLE</name>
<dbReference type="AlphaFoldDB" id="A0A2D4HHK6"/>
<accession>A0A2D4HHK6</accession>
<feature type="compositionally biased region" description="Basic and acidic residues" evidence="1">
    <location>
        <begin position="83"/>
        <end position="104"/>
    </location>
</feature>
<proteinExistence type="predicted"/>
<feature type="region of interest" description="Disordered" evidence="1">
    <location>
        <begin position="81"/>
        <end position="104"/>
    </location>
</feature>
<evidence type="ECO:0000256" key="1">
    <source>
        <dbReference type="SAM" id="MobiDB-lite"/>
    </source>
</evidence>